<dbReference type="RefSeq" id="WP_011812982.1">
    <property type="nucleotide sequence ID" value="NC_008789.1"/>
</dbReference>
<evidence type="ECO:0000313" key="1">
    <source>
        <dbReference type="EMBL" id="ABM60959.1"/>
    </source>
</evidence>
<dbReference type="EMBL" id="CP000544">
    <property type="protein sequence ID" value="ABM60959.1"/>
    <property type="molecule type" value="Genomic_DNA"/>
</dbReference>
<dbReference type="eggNOG" id="COG3522">
    <property type="taxonomic scope" value="Bacteria"/>
</dbReference>
<protein>
    <recommendedName>
        <fullName evidence="3">Type VI secretion protein, VC_A0114 family</fullName>
    </recommendedName>
</protein>
<dbReference type="Proteomes" id="UP000000647">
    <property type="component" value="Chromosome"/>
</dbReference>
<keyword evidence="2" id="KW-1185">Reference proteome</keyword>
<dbReference type="InterPro" id="IPR010263">
    <property type="entry name" value="T6SS_TssK"/>
</dbReference>
<proteinExistence type="predicted"/>
<dbReference type="AlphaFoldDB" id="A1WTE7"/>
<accession>A1WTE7</accession>
<dbReference type="HOGENOM" id="CLU_031690_3_1_6"/>
<dbReference type="Pfam" id="PF05936">
    <property type="entry name" value="T6SS_VasE"/>
    <property type="match status" value="1"/>
</dbReference>
<evidence type="ECO:0000313" key="2">
    <source>
        <dbReference type="Proteomes" id="UP000000647"/>
    </source>
</evidence>
<dbReference type="PANTHER" id="PTHR35566">
    <property type="entry name" value="BLR3599 PROTEIN"/>
    <property type="match status" value="1"/>
</dbReference>
<dbReference type="NCBIfam" id="TIGR03353">
    <property type="entry name" value="VI_chp_4"/>
    <property type="match status" value="1"/>
</dbReference>
<reference evidence="1 2" key="2">
    <citation type="journal article" date="2013" name="Stand. Genomic Sci.">
        <title>Complete genome sequence of Halorhodospira halophila SL1.</title>
        <authorList>
            <person name="Challacombe J.F."/>
            <person name="Majid S."/>
            <person name="Deole R."/>
            <person name="Brettin T.S."/>
            <person name="Bruce D."/>
            <person name="Delano S.F."/>
            <person name="Detter J.C."/>
            <person name="Gleasner C.D."/>
            <person name="Han C.S."/>
            <person name="Misra M."/>
            <person name="Reitenga K.G."/>
            <person name="Mikhailova N."/>
            <person name="Woyke T."/>
            <person name="Pitluck S."/>
            <person name="Nolan M."/>
            <person name="Land M.L."/>
            <person name="Saunders E."/>
            <person name="Tapia R."/>
            <person name="Lapidus A."/>
            <person name="Ivanova N."/>
            <person name="Hoff W.D."/>
        </authorList>
    </citation>
    <scope>NUCLEOTIDE SEQUENCE [LARGE SCALE GENOMIC DNA]</scope>
    <source>
        <strain evidence="2">DSM 244 / SL1</strain>
    </source>
</reference>
<evidence type="ECO:0008006" key="3">
    <source>
        <dbReference type="Google" id="ProtNLM"/>
    </source>
</evidence>
<name>A1WTE7_HALHL</name>
<sequence length="450" mass="48877">MDVTALLQRPVWAEGVLLGQQHFQCWERYLEAAQARRLSAVTPHAYGLLGLVVEEAPLEQGVLRLQACQALLPDGRLVAHGHGDPLELDLTGSSGQEGVVYLTLPRNNRVRDLPGYADGGSSAAWRPRFVQLADQHDEQREREVLLADPELALGTQPPSGARVGLPVARVVPGDAGGFRLDPAFLPVACRLDASTGWQTLLGRITARVENRCARLREEQGATGRVSAFEPGEVARLLLRQSLEPAACALRSLVANPASHPGQLYDILARLVAALSALSEVTSPAETVPVYDHDRPAAVFTALEEGLERLLDQAMPRQTRGVRLVCESEAVLVTEGAEQPLMEGWTFFLAVHGAADPAGDWIARLPMDLRVGPREALERLVAAGVAGVRLVHAPRPPGQLPVKSGYEYFRLEPAGEHWEQAQRAGGLAVYRPAELAHLRMEMVALREEENP</sequence>
<dbReference type="STRING" id="349124.Hhal_0165"/>
<organism evidence="1 2">
    <name type="scientific">Halorhodospira halophila (strain DSM 244 / SL1)</name>
    <name type="common">Ectothiorhodospira halophila (strain DSM 244 / SL1)</name>
    <dbReference type="NCBI Taxonomy" id="349124"/>
    <lineage>
        <taxon>Bacteria</taxon>
        <taxon>Pseudomonadati</taxon>
        <taxon>Pseudomonadota</taxon>
        <taxon>Gammaproteobacteria</taxon>
        <taxon>Chromatiales</taxon>
        <taxon>Ectothiorhodospiraceae</taxon>
        <taxon>Halorhodospira</taxon>
    </lineage>
</organism>
<reference evidence="2" key="1">
    <citation type="submission" date="2006-12" db="EMBL/GenBank/DDBJ databases">
        <title>Complete sequence of Halorhodospira halophila SL1.</title>
        <authorList>
            <consortium name="US DOE Joint Genome Institute"/>
            <person name="Copeland A."/>
            <person name="Lucas S."/>
            <person name="Lapidus A."/>
            <person name="Barry K."/>
            <person name="Detter J.C."/>
            <person name="Glavina del Rio T."/>
            <person name="Hammon N."/>
            <person name="Israni S."/>
            <person name="Dalin E."/>
            <person name="Tice H."/>
            <person name="Pitluck S."/>
            <person name="Saunders E."/>
            <person name="Brettin T."/>
            <person name="Bruce D."/>
            <person name="Han C."/>
            <person name="Tapia R."/>
            <person name="Schmutz J."/>
            <person name="Larimer F."/>
            <person name="Land M."/>
            <person name="Hauser L."/>
            <person name="Kyrpides N."/>
            <person name="Mikhailova N."/>
            <person name="Hoff W."/>
            <person name="Richardson P."/>
        </authorList>
    </citation>
    <scope>NUCLEOTIDE SEQUENCE [LARGE SCALE GENOMIC DNA]</scope>
    <source>
        <strain evidence="2">DSM 244 / SL1</strain>
    </source>
</reference>
<gene>
    <name evidence="1" type="ordered locus">Hhal_0165</name>
</gene>
<dbReference type="PANTHER" id="PTHR35566:SF1">
    <property type="entry name" value="TYPE VI SECRETION SYSTEM BASEPLATE COMPONENT TSSK1"/>
    <property type="match status" value="1"/>
</dbReference>
<dbReference type="KEGG" id="hha:Hhal_0165"/>